<dbReference type="GO" id="GO:0000287">
    <property type="term" value="F:magnesium ion binding"/>
    <property type="evidence" value="ECO:0007669"/>
    <property type="project" value="UniProtKB-UniRule"/>
</dbReference>
<dbReference type="Gene3D" id="2.40.33.10">
    <property type="entry name" value="PK beta-barrel domain-like"/>
    <property type="match status" value="1"/>
</dbReference>
<evidence type="ECO:0000256" key="2">
    <source>
        <dbReference type="ARBA" id="ARBA00004997"/>
    </source>
</evidence>
<dbReference type="GO" id="GO:0030955">
    <property type="term" value="F:potassium ion binding"/>
    <property type="evidence" value="ECO:0007669"/>
    <property type="project" value="UniProtKB-UniRule"/>
</dbReference>
<evidence type="ECO:0000313" key="18">
    <source>
        <dbReference type="Proteomes" id="UP000228528"/>
    </source>
</evidence>
<accession>A0A2M6NZQ9</accession>
<keyword evidence="10 14" id="KW-0460">Magnesium</keyword>
<dbReference type="GO" id="GO:0005524">
    <property type="term" value="F:ATP binding"/>
    <property type="evidence" value="ECO:0007669"/>
    <property type="project" value="UniProtKB-KW"/>
</dbReference>
<dbReference type="InterPro" id="IPR036918">
    <property type="entry name" value="Pyrv_Knase_C_sf"/>
</dbReference>
<dbReference type="InterPro" id="IPR011037">
    <property type="entry name" value="Pyrv_Knase-like_insert_dom_sf"/>
</dbReference>
<evidence type="ECO:0000256" key="3">
    <source>
        <dbReference type="ARBA" id="ARBA00008663"/>
    </source>
</evidence>
<dbReference type="SUPFAM" id="SSF52935">
    <property type="entry name" value="PK C-terminal domain-like"/>
    <property type="match status" value="1"/>
</dbReference>
<comment type="catalytic activity">
    <reaction evidence="14">
        <text>pyruvate + ATP = phosphoenolpyruvate + ADP + H(+)</text>
        <dbReference type="Rhea" id="RHEA:18157"/>
        <dbReference type="ChEBI" id="CHEBI:15361"/>
        <dbReference type="ChEBI" id="CHEBI:15378"/>
        <dbReference type="ChEBI" id="CHEBI:30616"/>
        <dbReference type="ChEBI" id="CHEBI:58702"/>
        <dbReference type="ChEBI" id="CHEBI:456216"/>
        <dbReference type="EC" id="2.7.1.40"/>
    </reaction>
</comment>
<evidence type="ECO:0000259" key="15">
    <source>
        <dbReference type="Pfam" id="PF00224"/>
    </source>
</evidence>
<feature type="domain" description="Pyruvate kinase barrel" evidence="15">
    <location>
        <begin position="2"/>
        <end position="329"/>
    </location>
</feature>
<evidence type="ECO:0000256" key="6">
    <source>
        <dbReference type="ARBA" id="ARBA00022723"/>
    </source>
</evidence>
<evidence type="ECO:0000256" key="8">
    <source>
        <dbReference type="ARBA" id="ARBA00022777"/>
    </source>
</evidence>
<dbReference type="InterPro" id="IPR015793">
    <property type="entry name" value="Pyrv_Knase_brl"/>
</dbReference>
<proteinExistence type="inferred from homology"/>
<gene>
    <name evidence="17" type="primary">pyk</name>
    <name evidence="17" type="ORF">COU30_05210</name>
</gene>
<dbReference type="EC" id="2.7.1.40" evidence="4 13"/>
<dbReference type="InterPro" id="IPR001697">
    <property type="entry name" value="Pyr_Knase"/>
</dbReference>
<dbReference type="Gene3D" id="3.20.20.60">
    <property type="entry name" value="Phosphoenolpyruvate-binding domains"/>
    <property type="match status" value="1"/>
</dbReference>
<dbReference type="Pfam" id="PF00224">
    <property type="entry name" value="PK"/>
    <property type="match status" value="1"/>
</dbReference>
<sequence length="479" mass="52498">MMKRTKIVATLGPASESKDVITQLVQAGVNVFRLNFSHGTYENHAMLISRVREVAEELAVPIAILQDLQGPKIRVGLVPDEGIVLTQGTTVVFDTSLDTFTDNAIPIDYHELHTFLKPGERLFLNDGKSEVHIVSVEGTRITADVVVGGTILSHKGINVPDSTLDVRVLTDKDKKDAKFGVEMGVDLMALSFVMKPEDIIDLRHHLKACEQELVLEVTEPIRIIAKIERQEAVDGIEGILDVVDGIMVARGDLGIEIPAQEVPLVQKRLIDAAMAHAKPVIVATQMLDSMQHNPRPTRAEVSDVANAVIDHTDAVMLSNETAMGEYPVVVVETMRDIIVETEASHYDDLPMRDYKTGKENIDVTITQLSRVMSEDIHAKVILVASLSGGTGRLISRHRPELPVAVATSSERVCRQLALSWGVLPFMLPTCRSIEELVERSIVALKRKNIVSSQDNIVVVAGEPVGHAGHVNLLEVRVVE</sequence>
<dbReference type="Gene3D" id="3.40.1380.20">
    <property type="entry name" value="Pyruvate kinase, C-terminal domain"/>
    <property type="match status" value="1"/>
</dbReference>
<dbReference type="EMBL" id="PFBW01000219">
    <property type="protein sequence ID" value="PIR76931.1"/>
    <property type="molecule type" value="Genomic_DNA"/>
</dbReference>
<evidence type="ECO:0000256" key="7">
    <source>
        <dbReference type="ARBA" id="ARBA00022741"/>
    </source>
</evidence>
<dbReference type="UniPathway" id="UPA00109">
    <property type="reaction ID" value="UER00188"/>
</dbReference>
<comment type="pathway">
    <text evidence="2 14">Carbohydrate degradation; glycolysis; pyruvate from D-glyceraldehyde 3-phosphate: step 5/5.</text>
</comment>
<dbReference type="GO" id="GO:0004743">
    <property type="term" value="F:pyruvate kinase activity"/>
    <property type="evidence" value="ECO:0007669"/>
    <property type="project" value="UniProtKB-UniRule"/>
</dbReference>
<keyword evidence="11 14" id="KW-0324">Glycolysis</keyword>
<dbReference type="NCBIfam" id="NF004978">
    <property type="entry name" value="PRK06354.1"/>
    <property type="match status" value="1"/>
</dbReference>
<organism evidence="17 18">
    <name type="scientific">Candidatus Magasanikbacteria bacterium CG10_big_fil_rev_8_21_14_0_10_38_6</name>
    <dbReference type="NCBI Taxonomy" id="1974647"/>
    <lineage>
        <taxon>Bacteria</taxon>
        <taxon>Candidatus Magasanikiibacteriota</taxon>
    </lineage>
</organism>
<evidence type="ECO:0000256" key="10">
    <source>
        <dbReference type="ARBA" id="ARBA00022842"/>
    </source>
</evidence>
<dbReference type="Pfam" id="PF02887">
    <property type="entry name" value="PK_C"/>
    <property type="match status" value="1"/>
</dbReference>
<dbReference type="SUPFAM" id="SSF50800">
    <property type="entry name" value="PK beta-barrel domain-like"/>
    <property type="match status" value="1"/>
</dbReference>
<evidence type="ECO:0000256" key="12">
    <source>
        <dbReference type="ARBA" id="ARBA00023317"/>
    </source>
</evidence>
<dbReference type="InterPro" id="IPR040442">
    <property type="entry name" value="Pyrv_kinase-like_dom_sf"/>
</dbReference>
<dbReference type="NCBIfam" id="NF004491">
    <property type="entry name" value="PRK05826.1"/>
    <property type="match status" value="1"/>
</dbReference>
<dbReference type="SUPFAM" id="SSF51621">
    <property type="entry name" value="Phosphoenolpyruvate/pyruvate domain"/>
    <property type="match status" value="1"/>
</dbReference>
<evidence type="ECO:0000256" key="1">
    <source>
        <dbReference type="ARBA" id="ARBA00001958"/>
    </source>
</evidence>
<dbReference type="InterPro" id="IPR015795">
    <property type="entry name" value="Pyrv_Knase_C"/>
</dbReference>
<evidence type="ECO:0000256" key="14">
    <source>
        <dbReference type="RuleBase" id="RU000504"/>
    </source>
</evidence>
<evidence type="ECO:0000256" key="13">
    <source>
        <dbReference type="NCBIfam" id="TIGR01064"/>
    </source>
</evidence>
<dbReference type="PANTHER" id="PTHR11817">
    <property type="entry name" value="PYRUVATE KINASE"/>
    <property type="match status" value="1"/>
</dbReference>
<keyword evidence="6" id="KW-0479">Metal-binding</keyword>
<evidence type="ECO:0000256" key="9">
    <source>
        <dbReference type="ARBA" id="ARBA00022840"/>
    </source>
</evidence>
<dbReference type="PRINTS" id="PR01050">
    <property type="entry name" value="PYRUVTKNASE"/>
</dbReference>
<dbReference type="InterPro" id="IPR015806">
    <property type="entry name" value="Pyrv_Knase_insert_dom_sf"/>
</dbReference>
<dbReference type="NCBIfam" id="TIGR01064">
    <property type="entry name" value="pyruv_kin"/>
    <property type="match status" value="1"/>
</dbReference>
<dbReference type="InterPro" id="IPR015813">
    <property type="entry name" value="Pyrv/PenolPyrv_kinase-like_dom"/>
</dbReference>
<keyword evidence="7" id="KW-0547">Nucleotide-binding</keyword>
<protein>
    <recommendedName>
        <fullName evidence="4 13">Pyruvate kinase</fullName>
        <ecNumber evidence="4 13">2.7.1.40</ecNumber>
    </recommendedName>
</protein>
<dbReference type="InterPro" id="IPR018209">
    <property type="entry name" value="Pyrv_Knase_AS"/>
</dbReference>
<dbReference type="PROSITE" id="PS00110">
    <property type="entry name" value="PYRUVATE_KINASE"/>
    <property type="match status" value="1"/>
</dbReference>
<evidence type="ECO:0000256" key="11">
    <source>
        <dbReference type="ARBA" id="ARBA00023152"/>
    </source>
</evidence>
<dbReference type="AlphaFoldDB" id="A0A2M6NZQ9"/>
<dbReference type="Proteomes" id="UP000228528">
    <property type="component" value="Unassembled WGS sequence"/>
</dbReference>
<reference evidence="18" key="1">
    <citation type="submission" date="2017-09" db="EMBL/GenBank/DDBJ databases">
        <title>Depth-based differentiation of microbial function through sediment-hosted aquifers and enrichment of novel symbionts in the deep terrestrial subsurface.</title>
        <authorList>
            <person name="Probst A.J."/>
            <person name="Ladd B."/>
            <person name="Jarett J.K."/>
            <person name="Geller-Mcgrath D.E."/>
            <person name="Sieber C.M.K."/>
            <person name="Emerson J.B."/>
            <person name="Anantharaman K."/>
            <person name="Thomas B.C."/>
            <person name="Malmstrom R."/>
            <person name="Stieglmeier M."/>
            <person name="Klingl A."/>
            <person name="Woyke T."/>
            <person name="Ryan C.M."/>
            <person name="Banfield J.F."/>
        </authorList>
    </citation>
    <scope>NUCLEOTIDE SEQUENCE [LARGE SCALE GENOMIC DNA]</scope>
</reference>
<feature type="domain" description="Pyruvate kinase C-terminal" evidence="16">
    <location>
        <begin position="365"/>
        <end position="475"/>
    </location>
</feature>
<comment type="cofactor">
    <cofactor evidence="1">
        <name>K(+)</name>
        <dbReference type="ChEBI" id="CHEBI:29103"/>
    </cofactor>
</comment>
<name>A0A2M6NZQ9_9BACT</name>
<evidence type="ECO:0000256" key="5">
    <source>
        <dbReference type="ARBA" id="ARBA00022679"/>
    </source>
</evidence>
<dbReference type="GO" id="GO:0016301">
    <property type="term" value="F:kinase activity"/>
    <property type="evidence" value="ECO:0007669"/>
    <property type="project" value="UniProtKB-KW"/>
</dbReference>
<keyword evidence="12 17" id="KW-0670">Pyruvate</keyword>
<evidence type="ECO:0000259" key="16">
    <source>
        <dbReference type="Pfam" id="PF02887"/>
    </source>
</evidence>
<evidence type="ECO:0000313" key="17">
    <source>
        <dbReference type="EMBL" id="PIR76931.1"/>
    </source>
</evidence>
<keyword evidence="8 14" id="KW-0418">Kinase</keyword>
<comment type="similarity">
    <text evidence="3 14">Belongs to the pyruvate kinase family.</text>
</comment>
<keyword evidence="9" id="KW-0067">ATP-binding</keyword>
<evidence type="ECO:0000256" key="4">
    <source>
        <dbReference type="ARBA" id="ARBA00012142"/>
    </source>
</evidence>
<keyword evidence="5 14" id="KW-0808">Transferase</keyword>
<comment type="caution">
    <text evidence="17">The sequence shown here is derived from an EMBL/GenBank/DDBJ whole genome shotgun (WGS) entry which is preliminary data.</text>
</comment>